<dbReference type="EMBL" id="CAUWAG010000007">
    <property type="protein sequence ID" value="CAJ2505573.1"/>
    <property type="molecule type" value="Genomic_DNA"/>
</dbReference>
<gene>
    <name evidence="1" type="ORF">KHLLAP_LOCUS6041</name>
</gene>
<evidence type="ECO:0000313" key="2">
    <source>
        <dbReference type="Proteomes" id="UP001295740"/>
    </source>
</evidence>
<organism evidence="1 2">
    <name type="scientific">Anthostomella pinea</name>
    <dbReference type="NCBI Taxonomy" id="933095"/>
    <lineage>
        <taxon>Eukaryota</taxon>
        <taxon>Fungi</taxon>
        <taxon>Dikarya</taxon>
        <taxon>Ascomycota</taxon>
        <taxon>Pezizomycotina</taxon>
        <taxon>Sordariomycetes</taxon>
        <taxon>Xylariomycetidae</taxon>
        <taxon>Xylariales</taxon>
        <taxon>Xylariaceae</taxon>
        <taxon>Anthostomella</taxon>
    </lineage>
</organism>
<keyword evidence="2" id="KW-1185">Reference proteome</keyword>
<dbReference type="Proteomes" id="UP001295740">
    <property type="component" value="Unassembled WGS sequence"/>
</dbReference>
<protein>
    <submittedName>
        <fullName evidence="1">Uu.00g129670.m01.CDS01</fullName>
    </submittedName>
</protein>
<dbReference type="AlphaFoldDB" id="A0AAI8VIG9"/>
<evidence type="ECO:0000313" key="1">
    <source>
        <dbReference type="EMBL" id="CAJ2505573.1"/>
    </source>
</evidence>
<sequence>MRRVETGQLPIARSTDQYASNSLNPLILGTLRKQRIGTEFHGFMHLPIELRNLIYKHLLIQVTVFVPRVGLNYDVSYDSRRTMDWVERRYSRYADIPHDWGKLYEAGKRIGLISGASQTVFYGRNRFVFPYGDFSFTEDNIWGPLPEYRQIHTLLRDVSISFDMRDCRRKDYCPMTNRYRYGVVAQEDAEDSQGNVPAAPTVARQTYLELVHNGIKWTTEEAFMGQIYVLHKMELNRLQLDLEECYYAMGCCWMVKDVLDEFINVVWEGQLSVLEIMGWKNDAEKQMIEKKVQGMRWGGIRASIVFVGISTTEARAARKLAYAAQN</sequence>
<accession>A0AAI8VIG9</accession>
<reference evidence="1" key="1">
    <citation type="submission" date="2023-10" db="EMBL/GenBank/DDBJ databases">
        <authorList>
            <person name="Hackl T."/>
        </authorList>
    </citation>
    <scope>NUCLEOTIDE SEQUENCE</scope>
</reference>
<comment type="caution">
    <text evidence="1">The sequence shown here is derived from an EMBL/GenBank/DDBJ whole genome shotgun (WGS) entry which is preliminary data.</text>
</comment>
<name>A0AAI8VIG9_9PEZI</name>
<proteinExistence type="predicted"/>